<feature type="region of interest" description="Disordered" evidence="3">
    <location>
        <begin position="1"/>
        <end position="113"/>
    </location>
</feature>
<feature type="compositionally biased region" description="Basic residues" evidence="3">
    <location>
        <begin position="358"/>
        <end position="368"/>
    </location>
</feature>
<evidence type="ECO:0000313" key="6">
    <source>
        <dbReference type="Proteomes" id="UP000284706"/>
    </source>
</evidence>
<organism evidence="5 6">
    <name type="scientific">Gymnopilus dilepis</name>
    <dbReference type="NCBI Taxonomy" id="231916"/>
    <lineage>
        <taxon>Eukaryota</taxon>
        <taxon>Fungi</taxon>
        <taxon>Dikarya</taxon>
        <taxon>Basidiomycota</taxon>
        <taxon>Agaricomycotina</taxon>
        <taxon>Agaricomycetes</taxon>
        <taxon>Agaricomycetidae</taxon>
        <taxon>Agaricales</taxon>
        <taxon>Agaricineae</taxon>
        <taxon>Hymenogastraceae</taxon>
        <taxon>Gymnopilus</taxon>
    </lineage>
</organism>
<dbReference type="Proteomes" id="UP000284706">
    <property type="component" value="Unassembled WGS sequence"/>
</dbReference>
<dbReference type="AlphaFoldDB" id="A0A409WQA0"/>
<gene>
    <name evidence="5" type="ORF">CVT26_007115</name>
</gene>
<dbReference type="Pfam" id="PF00176">
    <property type="entry name" value="SNF2-rel_dom"/>
    <property type="match status" value="1"/>
</dbReference>
<protein>
    <recommendedName>
        <fullName evidence="4">Helicase ATP-binding domain-containing protein</fullName>
    </recommendedName>
</protein>
<evidence type="ECO:0000256" key="2">
    <source>
        <dbReference type="ARBA" id="ARBA00022840"/>
    </source>
</evidence>
<dbReference type="InParanoid" id="A0A409WQA0"/>
<proteinExistence type="predicted"/>
<dbReference type="InterPro" id="IPR027417">
    <property type="entry name" value="P-loop_NTPase"/>
</dbReference>
<keyword evidence="6" id="KW-1185">Reference proteome</keyword>
<feature type="compositionally biased region" description="Basic and acidic residues" evidence="3">
    <location>
        <begin position="148"/>
        <end position="161"/>
    </location>
</feature>
<dbReference type="InterPro" id="IPR000330">
    <property type="entry name" value="SNF2_N"/>
</dbReference>
<evidence type="ECO:0000259" key="4">
    <source>
        <dbReference type="PROSITE" id="PS51192"/>
    </source>
</evidence>
<feature type="compositionally biased region" description="Low complexity" evidence="3">
    <location>
        <begin position="195"/>
        <end position="205"/>
    </location>
</feature>
<dbReference type="EMBL" id="NHYE01004934">
    <property type="protein sequence ID" value="PPQ80669.1"/>
    <property type="molecule type" value="Genomic_DNA"/>
</dbReference>
<feature type="compositionally biased region" description="Polar residues" evidence="3">
    <location>
        <begin position="21"/>
        <end position="48"/>
    </location>
</feature>
<feature type="region of interest" description="Disordered" evidence="3">
    <location>
        <begin position="195"/>
        <end position="242"/>
    </location>
</feature>
<reference evidence="5 6" key="1">
    <citation type="journal article" date="2018" name="Evol. Lett.">
        <title>Horizontal gene cluster transfer increased hallucinogenic mushroom diversity.</title>
        <authorList>
            <person name="Reynolds H.T."/>
            <person name="Vijayakumar V."/>
            <person name="Gluck-Thaler E."/>
            <person name="Korotkin H.B."/>
            <person name="Matheny P.B."/>
            <person name="Slot J.C."/>
        </authorList>
    </citation>
    <scope>NUCLEOTIDE SEQUENCE [LARGE SCALE GENOMIC DNA]</scope>
    <source>
        <strain evidence="5 6">SRW20</strain>
    </source>
</reference>
<accession>A0A409WQA0</accession>
<dbReference type="PANTHER" id="PTHR10799">
    <property type="entry name" value="SNF2/RAD54 HELICASE FAMILY"/>
    <property type="match status" value="1"/>
</dbReference>
<dbReference type="InterPro" id="IPR014001">
    <property type="entry name" value="Helicase_ATP-bd"/>
</dbReference>
<dbReference type="Gene3D" id="3.40.50.10810">
    <property type="entry name" value="Tandem AAA-ATPase domain"/>
    <property type="match status" value="1"/>
</dbReference>
<dbReference type="GO" id="GO:0005524">
    <property type="term" value="F:ATP binding"/>
    <property type="evidence" value="ECO:0007669"/>
    <property type="project" value="InterPro"/>
</dbReference>
<evidence type="ECO:0000256" key="1">
    <source>
        <dbReference type="ARBA" id="ARBA00022741"/>
    </source>
</evidence>
<sequence length="681" mass="75652">MTSAAQSAAENKRQALEQLRMQRSLQTNHPIQVLPGSSRSSYTIDQPSYPTPPAQSRDGTVSSRYFQRPSSPLSKILVPNSSPTTYDDLRPKVFQSQRTSNDHATENSYSTYSNRQTSAGVNFAFDPLSAPSGFILNGEPSRPLRRQRNSDEHQNHADGPARKKVNRGAFEDTFVAPQTPLPQHVGQRHHISNTSMDTMSLSSDDSLSDRGKLVAGPSKSRLVKHQSSPNPHPRLDPQTDPKFQSFKLTYPGESPSRVQAAWTQARGEANKASALLSDPSWSPAASEKEAVGRVKEIEEATKAQRAAVKQKGKQSLIYANRPTRETKLSSTPVSAKLAVDLPSPSPSSPKSPLTPAIKKSRKRARKLVLHSDSESGSSDTDNRKGQDLLQTTSEMRALDYFRSSGAEALQELTGCTLEQAQAIIALRPFHSPEDIRNKLGQGKKKAANGLTPRMFEDAIEILEEYSSVDNILGDCEQIAATLDRTISSWTTHETSGNQENADNGSVSLLSLDPLKSRKAANYLTTQPKLLPDTVSLKEYQLLGINWLNLLYRSNLSCILADEMGLGKTIQVISFLAYLKEQGKKGPHLIVVPSSTLENWCREFVKFAPSIAVQTYYAEKTERSYLRETLLDTQRCRSRTSEGWEVLITTYNLAQGDERDRKFFRRIQWDVGKFLMMEIRAS</sequence>
<dbReference type="OrthoDB" id="5857104at2759"/>
<evidence type="ECO:0000256" key="3">
    <source>
        <dbReference type="SAM" id="MobiDB-lite"/>
    </source>
</evidence>
<keyword evidence="2" id="KW-0067">ATP-binding</keyword>
<feature type="region of interest" description="Disordered" evidence="3">
    <location>
        <begin position="134"/>
        <end position="164"/>
    </location>
</feature>
<feature type="domain" description="Helicase ATP-binding" evidence="4">
    <location>
        <begin position="548"/>
        <end position="670"/>
    </location>
</feature>
<dbReference type="PROSITE" id="PS51192">
    <property type="entry name" value="HELICASE_ATP_BIND_1"/>
    <property type="match status" value="1"/>
</dbReference>
<comment type="caution">
    <text evidence="5">The sequence shown here is derived from an EMBL/GenBank/DDBJ whole genome shotgun (WGS) entry which is preliminary data.</text>
</comment>
<name>A0A409WQA0_9AGAR</name>
<dbReference type="SMART" id="SM00487">
    <property type="entry name" value="DEXDc"/>
    <property type="match status" value="1"/>
</dbReference>
<dbReference type="SUPFAM" id="SSF52540">
    <property type="entry name" value="P-loop containing nucleoside triphosphate hydrolases"/>
    <property type="match status" value="1"/>
</dbReference>
<dbReference type="InterPro" id="IPR038718">
    <property type="entry name" value="SNF2-like_sf"/>
</dbReference>
<feature type="region of interest" description="Disordered" evidence="3">
    <location>
        <begin position="309"/>
        <end position="388"/>
    </location>
</feature>
<evidence type="ECO:0000313" key="5">
    <source>
        <dbReference type="EMBL" id="PPQ80669.1"/>
    </source>
</evidence>
<keyword evidence="1" id="KW-0547">Nucleotide-binding</keyword>
<feature type="compositionally biased region" description="Polar residues" evidence="3">
    <location>
        <begin position="57"/>
        <end position="85"/>
    </location>
</feature>
<dbReference type="STRING" id="231916.A0A409WQA0"/>